<evidence type="ECO:0000313" key="4">
    <source>
        <dbReference type="Proteomes" id="UP000778970"/>
    </source>
</evidence>
<feature type="domain" description="Fe/B12 periplasmic-binding" evidence="2">
    <location>
        <begin position="47"/>
        <end position="302"/>
    </location>
</feature>
<dbReference type="EMBL" id="NRRE01000026">
    <property type="protein sequence ID" value="MBK1698215.1"/>
    <property type="molecule type" value="Genomic_DNA"/>
</dbReference>
<dbReference type="AlphaFoldDB" id="A0A934V146"/>
<feature type="transmembrane region" description="Helical" evidence="1">
    <location>
        <begin position="20"/>
        <end position="37"/>
    </location>
</feature>
<dbReference type="InterPro" id="IPR050902">
    <property type="entry name" value="ABC_Transporter_SBP"/>
</dbReference>
<gene>
    <name evidence="3" type="ORF">CKO21_13285</name>
</gene>
<organism evidence="3 4">
    <name type="scientific">Rhodovibrio salinarum</name>
    <dbReference type="NCBI Taxonomy" id="1087"/>
    <lineage>
        <taxon>Bacteria</taxon>
        <taxon>Pseudomonadati</taxon>
        <taxon>Pseudomonadota</taxon>
        <taxon>Alphaproteobacteria</taxon>
        <taxon>Rhodospirillales</taxon>
        <taxon>Rhodovibrionaceae</taxon>
        <taxon>Rhodovibrio</taxon>
    </lineage>
</organism>
<dbReference type="CDD" id="cd01149">
    <property type="entry name" value="HutB"/>
    <property type="match status" value="1"/>
</dbReference>
<keyword evidence="4" id="KW-1185">Reference proteome</keyword>
<evidence type="ECO:0000256" key="1">
    <source>
        <dbReference type="SAM" id="Phobius"/>
    </source>
</evidence>
<dbReference type="PROSITE" id="PS50983">
    <property type="entry name" value="FE_B12_PBP"/>
    <property type="match status" value="1"/>
</dbReference>
<dbReference type="PANTHER" id="PTHR30535">
    <property type="entry name" value="VITAMIN B12-BINDING PROTEIN"/>
    <property type="match status" value="1"/>
</dbReference>
<dbReference type="PANTHER" id="PTHR30535:SF4">
    <property type="entry name" value="HEMIN-BINDING PERIPLASMIC PROTEIN HMUT"/>
    <property type="match status" value="1"/>
</dbReference>
<comment type="caution">
    <text evidence="3">The sequence shown here is derived from an EMBL/GenBank/DDBJ whole genome shotgun (WGS) entry which is preliminary data.</text>
</comment>
<evidence type="ECO:0000313" key="3">
    <source>
        <dbReference type="EMBL" id="MBK1698215.1"/>
    </source>
</evidence>
<reference evidence="3" key="1">
    <citation type="submission" date="2017-08" db="EMBL/GenBank/DDBJ databases">
        <authorList>
            <person name="Imhoff J.F."/>
            <person name="Rahn T."/>
            <person name="Kuenzel S."/>
            <person name="Neulinger S.C."/>
        </authorList>
    </citation>
    <scope>NUCLEOTIDE SEQUENCE</scope>
    <source>
        <strain evidence="3">DSM 9154</strain>
    </source>
</reference>
<keyword evidence="1" id="KW-0472">Membrane</keyword>
<protein>
    <submittedName>
        <fullName evidence="3">Hemin ABC transporter substrate-binding protein</fullName>
    </submittedName>
</protein>
<reference evidence="3" key="2">
    <citation type="journal article" date="2020" name="Microorganisms">
        <title>Osmotic Adaptation and Compatible Solute Biosynthesis of Phototrophic Bacteria as Revealed from Genome Analyses.</title>
        <authorList>
            <person name="Imhoff J.F."/>
            <person name="Rahn T."/>
            <person name="Kunzel S."/>
            <person name="Keller A."/>
            <person name="Neulinger S.C."/>
        </authorList>
    </citation>
    <scope>NUCLEOTIDE SEQUENCE</scope>
    <source>
        <strain evidence="3">DSM 9154</strain>
    </source>
</reference>
<accession>A0A934V146</accession>
<dbReference type="SUPFAM" id="SSF53807">
    <property type="entry name" value="Helical backbone' metal receptor"/>
    <property type="match status" value="1"/>
</dbReference>
<name>A0A934V146_9PROT</name>
<dbReference type="Proteomes" id="UP000778970">
    <property type="component" value="Unassembled WGS sequence"/>
</dbReference>
<proteinExistence type="predicted"/>
<keyword evidence="1" id="KW-1133">Transmembrane helix</keyword>
<dbReference type="Gene3D" id="3.40.50.1980">
    <property type="entry name" value="Nitrogenase molybdenum iron protein domain"/>
    <property type="match status" value="2"/>
</dbReference>
<dbReference type="Pfam" id="PF01497">
    <property type="entry name" value="Peripla_BP_2"/>
    <property type="match status" value="1"/>
</dbReference>
<sequence length="317" mass="33129">MGPICEGEESVRRVKQQLRALGIGLGLLIFMTGTVAAQSDQSQSEAHVVSVGGAITEIVYALGAADRLVAVDSTSLYPSAARELPDVGYMRQLSAEPILALAPTLVLAAADAGPETALDQLRTAGVEVIRVPDHVTPDGVVEKVRTVAAALDVGERGADLAKRLERQFQQLEQSLQKVTKSPRVLLLLAVGRGTPMAAGSGTAADGIIALAHGRNAIEGVSGYKPLSREAVVAAQPDVFLTTKRTIAQFGGREQLLARPELAATEAGRAERLVVMDGLLLLGFGPRTPEAAARLAEALHGGLEMPALTGVSDDESRR</sequence>
<dbReference type="InterPro" id="IPR002491">
    <property type="entry name" value="ABC_transptr_periplasmic_BD"/>
</dbReference>
<evidence type="ECO:0000259" key="2">
    <source>
        <dbReference type="PROSITE" id="PS50983"/>
    </source>
</evidence>
<keyword evidence="1" id="KW-0812">Transmembrane</keyword>